<comment type="similarity">
    <text evidence="7">Belongs to the ThrE exporter (TC 2.A.79) family.</text>
</comment>
<keyword evidence="6 8" id="KW-0472">Membrane</keyword>
<feature type="domain" description="Threonine/Serine exporter ThrE" evidence="9">
    <location>
        <begin position="15"/>
        <end position="146"/>
    </location>
</feature>
<evidence type="ECO:0000256" key="8">
    <source>
        <dbReference type="SAM" id="Phobius"/>
    </source>
</evidence>
<feature type="transmembrane region" description="Helical" evidence="8">
    <location>
        <begin position="127"/>
        <end position="147"/>
    </location>
</feature>
<proteinExistence type="inferred from homology"/>
<dbReference type="RefSeq" id="WP_111408128.1">
    <property type="nucleotide sequence ID" value="NZ_QKXH01000001.1"/>
</dbReference>
<evidence type="ECO:0000259" key="9">
    <source>
        <dbReference type="Pfam" id="PF12821"/>
    </source>
</evidence>
<sequence length="173" mass="18801">MDFALLEKGIWLGCAGIGFAVLFNVPRRTLGVIYIIAALGGLLKFYLISLEVGLVFAALCGSSLIGFSSVLAAHYRKAPPMTFALPALIPMIPGFFAYKAMVGVMKLTAEQDPDVYTKLFFETVKNGLSACFIILALAAGVAIPLLITRKETVKRIKTDIVLEKQLENLEEEN</sequence>
<accession>A0A2W7TX17</accession>
<evidence type="ECO:0000256" key="6">
    <source>
        <dbReference type="ARBA" id="ARBA00023136"/>
    </source>
</evidence>
<protein>
    <submittedName>
        <fullName evidence="10">Threonine/serine exporter</fullName>
    </submittedName>
</protein>
<dbReference type="EMBL" id="QKXH01000001">
    <property type="protein sequence ID" value="PZX95053.1"/>
    <property type="molecule type" value="Genomic_DNA"/>
</dbReference>
<keyword evidence="5 8" id="KW-1133">Transmembrane helix</keyword>
<dbReference type="PANTHER" id="PTHR34390">
    <property type="entry name" value="UPF0442 PROTEIN YJJB-RELATED"/>
    <property type="match status" value="1"/>
</dbReference>
<name>A0A2W7TX17_9FLAO</name>
<comment type="subcellular location">
    <subcellularLocation>
        <location evidence="1">Cell membrane</location>
        <topology evidence="1">Multi-pass membrane protein</topology>
    </subcellularLocation>
</comment>
<dbReference type="GO" id="GO:0015744">
    <property type="term" value="P:succinate transport"/>
    <property type="evidence" value="ECO:0007669"/>
    <property type="project" value="TreeGrafter"/>
</dbReference>
<dbReference type="AlphaFoldDB" id="A0A2W7TX17"/>
<feature type="transmembrane region" description="Helical" evidence="8">
    <location>
        <begin position="87"/>
        <end position="107"/>
    </location>
</feature>
<feature type="transmembrane region" description="Helical" evidence="8">
    <location>
        <begin position="54"/>
        <end position="75"/>
    </location>
</feature>
<dbReference type="PANTHER" id="PTHR34390:SF1">
    <property type="entry name" value="SUCCINATE TRANSPORTER SUBUNIT YJJB-RELATED"/>
    <property type="match status" value="1"/>
</dbReference>
<reference evidence="10 11" key="1">
    <citation type="submission" date="2018-06" db="EMBL/GenBank/DDBJ databases">
        <title>Flavobacterium sp IMCC34762, genome.</title>
        <authorList>
            <person name="Joung Y."/>
            <person name="Cho J."/>
            <person name="Song J."/>
        </authorList>
    </citation>
    <scope>NUCLEOTIDE SEQUENCE [LARGE SCALE GENOMIC DNA]</scope>
    <source>
        <strain evidence="10 11">IMCC34762</strain>
    </source>
</reference>
<evidence type="ECO:0000256" key="7">
    <source>
        <dbReference type="ARBA" id="ARBA00034125"/>
    </source>
</evidence>
<keyword evidence="4 8" id="KW-0812">Transmembrane</keyword>
<evidence type="ECO:0000313" key="11">
    <source>
        <dbReference type="Proteomes" id="UP000249177"/>
    </source>
</evidence>
<evidence type="ECO:0000256" key="3">
    <source>
        <dbReference type="ARBA" id="ARBA00022519"/>
    </source>
</evidence>
<evidence type="ECO:0000313" key="10">
    <source>
        <dbReference type="EMBL" id="PZX95053.1"/>
    </source>
</evidence>
<feature type="transmembrane region" description="Helical" evidence="8">
    <location>
        <begin position="6"/>
        <end position="23"/>
    </location>
</feature>
<comment type="caution">
    <text evidence="10">The sequence shown here is derived from an EMBL/GenBank/DDBJ whole genome shotgun (WGS) entry which is preliminary data.</text>
</comment>
<evidence type="ECO:0000256" key="5">
    <source>
        <dbReference type="ARBA" id="ARBA00022989"/>
    </source>
</evidence>
<dbReference type="Proteomes" id="UP000249177">
    <property type="component" value="Unassembled WGS sequence"/>
</dbReference>
<evidence type="ECO:0000256" key="2">
    <source>
        <dbReference type="ARBA" id="ARBA00022475"/>
    </source>
</evidence>
<evidence type="ECO:0000256" key="1">
    <source>
        <dbReference type="ARBA" id="ARBA00004651"/>
    </source>
</evidence>
<organism evidence="10 11">
    <name type="scientific">Flavobacterium aquariorum</name>
    <dbReference type="NCBI Taxonomy" id="2217670"/>
    <lineage>
        <taxon>Bacteria</taxon>
        <taxon>Pseudomonadati</taxon>
        <taxon>Bacteroidota</taxon>
        <taxon>Flavobacteriia</taxon>
        <taxon>Flavobacteriales</taxon>
        <taxon>Flavobacteriaceae</taxon>
        <taxon>Flavobacterium</taxon>
    </lineage>
</organism>
<keyword evidence="11" id="KW-1185">Reference proteome</keyword>
<evidence type="ECO:0000256" key="4">
    <source>
        <dbReference type="ARBA" id="ARBA00022692"/>
    </source>
</evidence>
<dbReference type="InterPro" id="IPR050539">
    <property type="entry name" value="ThrE_Dicarb/AminoAcid_Exp"/>
</dbReference>
<keyword evidence="2" id="KW-1003">Cell membrane</keyword>
<dbReference type="GO" id="GO:0005886">
    <property type="term" value="C:plasma membrane"/>
    <property type="evidence" value="ECO:0007669"/>
    <property type="project" value="UniProtKB-SubCell"/>
</dbReference>
<feature type="transmembrane region" description="Helical" evidence="8">
    <location>
        <begin position="30"/>
        <end position="48"/>
    </location>
</feature>
<keyword evidence="3" id="KW-0997">Cell inner membrane</keyword>
<dbReference type="InterPro" id="IPR024528">
    <property type="entry name" value="ThrE_2"/>
</dbReference>
<gene>
    <name evidence="10" type="ORF">DOS84_00340</name>
</gene>
<dbReference type="OrthoDB" id="9810047at2"/>
<dbReference type="Pfam" id="PF12821">
    <property type="entry name" value="ThrE_2"/>
    <property type="match status" value="1"/>
</dbReference>